<dbReference type="EMBL" id="CAMPGE010021333">
    <property type="protein sequence ID" value="CAI2379485.1"/>
    <property type="molecule type" value="Genomic_DNA"/>
</dbReference>
<dbReference type="SUPFAM" id="SSF58038">
    <property type="entry name" value="SNARE fusion complex"/>
    <property type="match status" value="1"/>
</dbReference>
<dbReference type="Proteomes" id="UP001295684">
    <property type="component" value="Unassembled WGS sequence"/>
</dbReference>
<dbReference type="PANTHER" id="PTHR12791">
    <property type="entry name" value="GOLGI SNARE BET1-RELATED"/>
    <property type="match status" value="1"/>
</dbReference>
<evidence type="ECO:0000256" key="1">
    <source>
        <dbReference type="ARBA" id="ARBA00004167"/>
    </source>
</evidence>
<dbReference type="GO" id="GO:0016192">
    <property type="term" value="P:vesicle-mediated transport"/>
    <property type="evidence" value="ECO:0007669"/>
    <property type="project" value="InterPro"/>
</dbReference>
<sequence length="232" mass="26268">MSKFDSFNRDLNKLKKLEADIKTLVKDKNTGVASGKPTTKIDYMLKGKVETFKYELGRMRETVFNMAANPYKYGISEREAEKRTDKVGGFEEKLKTMEAQIQLAVSGGGIGLENDLEENLIGEDGEYENTRGKNNQEILQVEKDMLKGQDKHFDELAAVAHNLKEEAKNGGEEIDYQNGMLDDLNKNIDKTNIKMVRVDGRLKKLVAESHHCCLWFIIILQLVGLVLLIVLL</sequence>
<dbReference type="InterPro" id="IPR010989">
    <property type="entry name" value="SNARE"/>
</dbReference>
<dbReference type="GO" id="GO:0005737">
    <property type="term" value="C:cytoplasm"/>
    <property type="evidence" value="ECO:0007669"/>
    <property type="project" value="UniProtKB-ARBA"/>
</dbReference>
<evidence type="ECO:0000256" key="6">
    <source>
        <dbReference type="SAM" id="Phobius"/>
    </source>
</evidence>
<evidence type="ECO:0000313" key="9">
    <source>
        <dbReference type="Proteomes" id="UP001295684"/>
    </source>
</evidence>
<feature type="transmembrane region" description="Helical" evidence="6">
    <location>
        <begin position="212"/>
        <end position="231"/>
    </location>
</feature>
<evidence type="ECO:0000259" key="7">
    <source>
        <dbReference type="PROSITE" id="PS50192"/>
    </source>
</evidence>
<proteinExistence type="predicted"/>
<protein>
    <recommendedName>
        <fullName evidence="7">t-SNARE coiled-coil homology domain-containing protein</fullName>
    </recommendedName>
</protein>
<dbReference type="Gene3D" id="1.20.58.90">
    <property type="match status" value="1"/>
</dbReference>
<evidence type="ECO:0000256" key="2">
    <source>
        <dbReference type="ARBA" id="ARBA00022448"/>
    </source>
</evidence>
<comment type="subcellular location">
    <subcellularLocation>
        <location evidence="1">Membrane</location>
        <topology evidence="1">Single-pass membrane protein</topology>
    </subcellularLocation>
</comment>
<reference evidence="8" key="1">
    <citation type="submission" date="2023-07" db="EMBL/GenBank/DDBJ databases">
        <authorList>
            <consortium name="AG Swart"/>
            <person name="Singh M."/>
            <person name="Singh A."/>
            <person name="Seah K."/>
            <person name="Emmerich C."/>
        </authorList>
    </citation>
    <scope>NUCLEOTIDE SEQUENCE</scope>
    <source>
        <strain evidence="8">DP1</strain>
    </source>
</reference>
<name>A0AAD1XUU3_EUPCR</name>
<evidence type="ECO:0000256" key="4">
    <source>
        <dbReference type="ARBA" id="ARBA00022989"/>
    </source>
</evidence>
<evidence type="ECO:0000256" key="5">
    <source>
        <dbReference type="ARBA" id="ARBA00023136"/>
    </source>
</evidence>
<keyword evidence="9" id="KW-1185">Reference proteome</keyword>
<dbReference type="PROSITE" id="PS50192">
    <property type="entry name" value="T_SNARE"/>
    <property type="match status" value="1"/>
</dbReference>
<comment type="caution">
    <text evidence="8">The sequence shown here is derived from an EMBL/GenBank/DDBJ whole genome shotgun (WGS) entry which is preliminary data.</text>
</comment>
<dbReference type="Gene3D" id="1.20.5.110">
    <property type="match status" value="1"/>
</dbReference>
<dbReference type="SUPFAM" id="SSF47661">
    <property type="entry name" value="t-snare proteins"/>
    <property type="match status" value="1"/>
</dbReference>
<feature type="domain" description="T-SNARE coiled-coil homology" evidence="7">
    <location>
        <begin position="143"/>
        <end position="205"/>
    </location>
</feature>
<dbReference type="GO" id="GO:0016020">
    <property type="term" value="C:membrane"/>
    <property type="evidence" value="ECO:0007669"/>
    <property type="project" value="UniProtKB-SubCell"/>
</dbReference>
<dbReference type="CDD" id="cd15841">
    <property type="entry name" value="SNARE_Qc"/>
    <property type="match status" value="1"/>
</dbReference>
<evidence type="ECO:0000313" key="8">
    <source>
        <dbReference type="EMBL" id="CAI2379485.1"/>
    </source>
</evidence>
<dbReference type="InterPro" id="IPR000727">
    <property type="entry name" value="T_SNARE_dom"/>
</dbReference>
<keyword evidence="4 6" id="KW-1133">Transmembrane helix</keyword>
<gene>
    <name evidence="8" type="ORF">ECRASSUSDP1_LOCUS20895</name>
</gene>
<evidence type="ECO:0000256" key="3">
    <source>
        <dbReference type="ARBA" id="ARBA00022692"/>
    </source>
</evidence>
<dbReference type="AlphaFoldDB" id="A0AAD1XUU3"/>
<dbReference type="GO" id="GO:0012505">
    <property type="term" value="C:endomembrane system"/>
    <property type="evidence" value="ECO:0007669"/>
    <property type="project" value="UniProtKB-ARBA"/>
</dbReference>
<accession>A0AAD1XUU3</accession>
<organism evidence="8 9">
    <name type="scientific">Euplotes crassus</name>
    <dbReference type="NCBI Taxonomy" id="5936"/>
    <lineage>
        <taxon>Eukaryota</taxon>
        <taxon>Sar</taxon>
        <taxon>Alveolata</taxon>
        <taxon>Ciliophora</taxon>
        <taxon>Intramacronucleata</taxon>
        <taxon>Spirotrichea</taxon>
        <taxon>Hypotrichia</taxon>
        <taxon>Euplotida</taxon>
        <taxon>Euplotidae</taxon>
        <taxon>Moneuplotes</taxon>
    </lineage>
</organism>
<keyword evidence="3 6" id="KW-0812">Transmembrane</keyword>
<keyword evidence="5 6" id="KW-0472">Membrane</keyword>
<keyword evidence="2" id="KW-0813">Transport</keyword>